<keyword evidence="4" id="KW-0949">S-adenosyl-L-methionine</keyword>
<evidence type="ECO:0000256" key="2">
    <source>
        <dbReference type="ARBA" id="ARBA00022603"/>
    </source>
</evidence>
<dbReference type="GO" id="GO:0008170">
    <property type="term" value="F:N-methyltransferase activity"/>
    <property type="evidence" value="ECO:0007669"/>
    <property type="project" value="InterPro"/>
</dbReference>
<proteinExistence type="predicted"/>
<evidence type="ECO:0000256" key="4">
    <source>
        <dbReference type="ARBA" id="ARBA00022691"/>
    </source>
</evidence>
<evidence type="ECO:0000313" key="9">
    <source>
        <dbReference type="EMBL" id="PIT89707.1"/>
    </source>
</evidence>
<comment type="caution">
    <text evidence="9">The sequence shown here is derived from an EMBL/GenBank/DDBJ whole genome shotgun (WGS) entry which is preliminary data.</text>
</comment>
<dbReference type="PANTHER" id="PTHR42933">
    <property type="entry name" value="SLR6095 PROTEIN"/>
    <property type="match status" value="1"/>
</dbReference>
<protein>
    <recommendedName>
        <fullName evidence="1">site-specific DNA-methyltransferase (adenine-specific)</fullName>
        <ecNumber evidence="1">2.1.1.72</ecNumber>
    </recommendedName>
</protein>
<name>A0A2M6WAB0_9BACT</name>
<organism evidence="9 10">
    <name type="scientific">Candidatus Kuenenbacteria bacterium CG10_big_fil_rev_8_21_14_0_10_36_11</name>
    <dbReference type="NCBI Taxonomy" id="1974618"/>
    <lineage>
        <taxon>Bacteria</taxon>
        <taxon>Candidatus Kueneniibacteriota</taxon>
    </lineage>
</organism>
<dbReference type="PANTHER" id="PTHR42933:SF1">
    <property type="entry name" value="SITE-SPECIFIC DNA-METHYLTRANSFERASE (ADENINE-SPECIFIC)"/>
    <property type="match status" value="1"/>
</dbReference>
<dbReference type="InterPro" id="IPR051537">
    <property type="entry name" value="DNA_Adenine_Mtase"/>
</dbReference>
<evidence type="ECO:0000256" key="5">
    <source>
        <dbReference type="ARBA" id="ARBA00022747"/>
    </source>
</evidence>
<dbReference type="AlphaFoldDB" id="A0A2M6WAB0"/>
<evidence type="ECO:0000256" key="1">
    <source>
        <dbReference type="ARBA" id="ARBA00011900"/>
    </source>
</evidence>
<dbReference type="InterPro" id="IPR003356">
    <property type="entry name" value="DNA_methylase_A-5"/>
</dbReference>
<feature type="domain" description="DNA methylase adenine-specific" evidence="8">
    <location>
        <begin position="297"/>
        <end position="571"/>
    </location>
</feature>
<dbReference type="InterPro" id="IPR029063">
    <property type="entry name" value="SAM-dependent_MTases_sf"/>
</dbReference>
<dbReference type="Pfam" id="PF02384">
    <property type="entry name" value="N6_Mtase"/>
    <property type="match status" value="1"/>
</dbReference>
<gene>
    <name evidence="9" type="ORF">COU23_02385</name>
</gene>
<reference evidence="10" key="1">
    <citation type="submission" date="2017-09" db="EMBL/GenBank/DDBJ databases">
        <title>Depth-based differentiation of microbial function through sediment-hosted aquifers and enrichment of novel symbionts in the deep terrestrial subsurface.</title>
        <authorList>
            <person name="Probst A.J."/>
            <person name="Ladd B."/>
            <person name="Jarett J.K."/>
            <person name="Geller-Mcgrath D.E."/>
            <person name="Sieber C.M.K."/>
            <person name="Emerson J.B."/>
            <person name="Anantharaman K."/>
            <person name="Thomas B.C."/>
            <person name="Malmstrom R."/>
            <person name="Stieglmeier M."/>
            <person name="Klingl A."/>
            <person name="Woyke T."/>
            <person name="Ryan C.M."/>
            <person name="Banfield J.F."/>
        </authorList>
    </citation>
    <scope>NUCLEOTIDE SEQUENCE [LARGE SCALE GENOMIC DNA]</scope>
</reference>
<dbReference type="GO" id="GO:0009307">
    <property type="term" value="P:DNA restriction-modification system"/>
    <property type="evidence" value="ECO:0007669"/>
    <property type="project" value="UniProtKB-KW"/>
</dbReference>
<accession>A0A2M6WAB0</accession>
<evidence type="ECO:0000313" key="10">
    <source>
        <dbReference type="Proteomes" id="UP000231464"/>
    </source>
</evidence>
<feature type="coiled-coil region" evidence="7">
    <location>
        <begin position="78"/>
        <end position="105"/>
    </location>
</feature>
<dbReference type="Gene3D" id="3.40.50.150">
    <property type="entry name" value="Vaccinia Virus protein VP39"/>
    <property type="match status" value="1"/>
</dbReference>
<sequence length="648" mass="74308">MENKNMHSNKPKNSEVDAYTYIKEELEKLGWNVKNPARFLEGEVYKQNEVMANDELKKCLGRDMPEAVVKLKENFFWVIESKRNKKDISKALDEAKNQYAKKINQSKQIKCVLISGVAGNGSDGFVVENQVLKDGLWKTILFEEKKTKNILLSKKQIDFIFNKEKKEILENKNEILYKNLPDVPEEKYIEVAEDINELLHNYGINKNKRARFIAGLVLAYSAGEIERQTENTITLVKNINNLIEQKLIEVEKPNFLNFLILEVPPVRENHNKYRQAIKETLNKLDTLDIKNAMNSGRDILGEFYGKFLKYGNGAKEIGIVLTPRHITKFAARVLNISSNDFVLDPACGSSGFLVSSFDYVKANSNINEIDKFKNYNLFGIEQEDEVVALALVNMIFRGDGRNNMSPGNCFYKNIFKTTKNGNLTGEFKLEQEYVHENKNPIITKVLMNPPFALKNSKEKEKDFINYALLQMQDNGILFAIVPISVMVEGSGKIWRKELLENHTLLSVITFPEDLFYPVSVGTVGIFIKKGIPHNFGKQNVYFARTISDGFRKKKGKRIFNENFENKLEEVVDELKAFLVNQNLNLKDVPELKRICLLDKFDTGIELVPEAYIESKIPTLNEIESGVEEMIKEALAFKIKYSDKLEGKK</sequence>
<dbReference type="GO" id="GO:0009007">
    <property type="term" value="F:site-specific DNA-methyltransferase (adenine-specific) activity"/>
    <property type="evidence" value="ECO:0007669"/>
    <property type="project" value="UniProtKB-EC"/>
</dbReference>
<dbReference type="Proteomes" id="UP000231464">
    <property type="component" value="Unassembled WGS sequence"/>
</dbReference>
<keyword evidence="3 9" id="KW-0808">Transferase</keyword>
<keyword evidence="5" id="KW-0680">Restriction system</keyword>
<dbReference type="GO" id="GO:0003677">
    <property type="term" value="F:DNA binding"/>
    <property type="evidence" value="ECO:0007669"/>
    <property type="project" value="InterPro"/>
</dbReference>
<dbReference type="SUPFAM" id="SSF53335">
    <property type="entry name" value="S-adenosyl-L-methionine-dependent methyltransferases"/>
    <property type="match status" value="1"/>
</dbReference>
<dbReference type="EMBL" id="PFBP01000039">
    <property type="protein sequence ID" value="PIT89707.1"/>
    <property type="molecule type" value="Genomic_DNA"/>
</dbReference>
<keyword evidence="7" id="KW-0175">Coiled coil</keyword>
<dbReference type="EC" id="2.1.1.72" evidence="1"/>
<evidence type="ECO:0000256" key="7">
    <source>
        <dbReference type="SAM" id="Coils"/>
    </source>
</evidence>
<evidence type="ECO:0000256" key="3">
    <source>
        <dbReference type="ARBA" id="ARBA00022679"/>
    </source>
</evidence>
<evidence type="ECO:0000256" key="6">
    <source>
        <dbReference type="ARBA" id="ARBA00047942"/>
    </source>
</evidence>
<comment type="catalytic activity">
    <reaction evidence="6">
        <text>a 2'-deoxyadenosine in DNA + S-adenosyl-L-methionine = an N(6)-methyl-2'-deoxyadenosine in DNA + S-adenosyl-L-homocysteine + H(+)</text>
        <dbReference type="Rhea" id="RHEA:15197"/>
        <dbReference type="Rhea" id="RHEA-COMP:12418"/>
        <dbReference type="Rhea" id="RHEA-COMP:12419"/>
        <dbReference type="ChEBI" id="CHEBI:15378"/>
        <dbReference type="ChEBI" id="CHEBI:57856"/>
        <dbReference type="ChEBI" id="CHEBI:59789"/>
        <dbReference type="ChEBI" id="CHEBI:90615"/>
        <dbReference type="ChEBI" id="CHEBI:90616"/>
        <dbReference type="EC" id="2.1.1.72"/>
    </reaction>
</comment>
<dbReference type="GO" id="GO:0032259">
    <property type="term" value="P:methylation"/>
    <property type="evidence" value="ECO:0007669"/>
    <property type="project" value="UniProtKB-KW"/>
</dbReference>
<dbReference type="PRINTS" id="PR00507">
    <property type="entry name" value="N12N6MTFRASE"/>
</dbReference>
<evidence type="ECO:0000259" key="8">
    <source>
        <dbReference type="Pfam" id="PF02384"/>
    </source>
</evidence>
<keyword evidence="2 9" id="KW-0489">Methyltransferase</keyword>